<dbReference type="PANTHER" id="PTHR11070:SF45">
    <property type="entry name" value="DNA 3'-5' HELICASE"/>
    <property type="match status" value="1"/>
</dbReference>
<dbReference type="InterPro" id="IPR027785">
    <property type="entry name" value="UvrD-like_helicase_C"/>
</dbReference>
<reference evidence="2" key="1">
    <citation type="submission" date="2020-05" db="EMBL/GenBank/DDBJ databases">
        <authorList>
            <person name="Chiriac C."/>
            <person name="Salcher M."/>
            <person name="Ghai R."/>
            <person name="Kavagutti S V."/>
        </authorList>
    </citation>
    <scope>NUCLEOTIDE SEQUENCE</scope>
</reference>
<dbReference type="AlphaFoldDB" id="A0A6J7H5Y2"/>
<dbReference type="GO" id="GO:0005829">
    <property type="term" value="C:cytosol"/>
    <property type="evidence" value="ECO:0007669"/>
    <property type="project" value="TreeGrafter"/>
</dbReference>
<dbReference type="PANTHER" id="PTHR11070">
    <property type="entry name" value="UVRD / RECB / PCRA DNA HELICASE FAMILY MEMBER"/>
    <property type="match status" value="1"/>
</dbReference>
<feature type="domain" description="UvrD-like helicase C-terminal" evidence="1">
    <location>
        <begin position="675"/>
        <end position="722"/>
    </location>
</feature>
<organism evidence="2">
    <name type="scientific">freshwater metagenome</name>
    <dbReference type="NCBI Taxonomy" id="449393"/>
    <lineage>
        <taxon>unclassified sequences</taxon>
        <taxon>metagenomes</taxon>
        <taxon>ecological metagenomes</taxon>
    </lineage>
</organism>
<dbReference type="GO" id="GO:0043138">
    <property type="term" value="F:3'-5' DNA helicase activity"/>
    <property type="evidence" value="ECO:0007669"/>
    <property type="project" value="TreeGrafter"/>
</dbReference>
<evidence type="ECO:0000313" key="2">
    <source>
        <dbReference type="EMBL" id="CAB4911129.1"/>
    </source>
</evidence>
<sequence>MDVNAALQREIAGEQGVADSLYSRLDAVRERTSTELEHARNDITTGTPASRVEREAFVRMYADRLAALLAAEERLVFGRLDLEGGDIRHIGRVGLADDSQVPLLTDWRAPAAEAFYQATGAHPMAVVRRRHIVTRGRTVTGVEDDVLNIDHASDVEVLGSGALLAALGAKRTGRMHDIVATIQAEQDRIIRSQLGGVLVVEGGPGCGKTVVALHRAAFLLYTHRDRLQRNGVLVVGPNPLFLRYIEQVLPALGETAAVLVSMSTLLPDVVATAVDSDEVAAIKGDIRMAEAVRRAVRRRHRVPERGIALDVHGTRIVMTPAMVTASRDRARADHRPHNVARRTFVISLLDRLATALADARNQDRDNNYEILIEDLRSASDVRREVNLCWMPLSPERLIAELLADVSVLRECAKFLSPKQAEALVRSSGSAWTQSDVPLLDEAADLLGSDGEEERRLAALASAERRVDLEYAQGVLEMTGMGEGVTADQVVDRYSAERSLLSVAERAAGDREWAYGHVVVDEAQELTPMAWRSIMRRCPSRSMTIVGDLAQASSAVAPRSWGAALEGYCGDRWRVESLTVNYRTPQPVMALAERVLRASGEGSASVQSVREGDDPFFGPADSLMEVVRRETAAADVGRMAILVAERDREAVAALLAAAIGEALVGVGLQALDREVSVLTVRESKGLEFDVVVLFEPDAMVASSGRPGSDLYVAITRTTQRLYILHSRALPPGFLN</sequence>
<protein>
    <submittedName>
        <fullName evidence="2">Unannotated protein</fullName>
    </submittedName>
</protein>
<gene>
    <name evidence="2" type="ORF">UFOPK3610_00806</name>
</gene>
<dbReference type="InterPro" id="IPR027417">
    <property type="entry name" value="P-loop_NTPase"/>
</dbReference>
<dbReference type="SUPFAM" id="SSF52540">
    <property type="entry name" value="P-loop containing nucleoside triphosphate hydrolases"/>
    <property type="match status" value="1"/>
</dbReference>
<dbReference type="InterPro" id="IPR000212">
    <property type="entry name" value="DNA_helicase_UvrD/REP"/>
</dbReference>
<proteinExistence type="predicted"/>
<dbReference type="GO" id="GO:0005524">
    <property type="term" value="F:ATP binding"/>
    <property type="evidence" value="ECO:0007669"/>
    <property type="project" value="InterPro"/>
</dbReference>
<dbReference type="GO" id="GO:0000725">
    <property type="term" value="P:recombinational repair"/>
    <property type="evidence" value="ECO:0007669"/>
    <property type="project" value="TreeGrafter"/>
</dbReference>
<dbReference type="EMBL" id="CAFBMR010000023">
    <property type="protein sequence ID" value="CAB4911129.1"/>
    <property type="molecule type" value="Genomic_DNA"/>
</dbReference>
<dbReference type="GO" id="GO:0003677">
    <property type="term" value="F:DNA binding"/>
    <property type="evidence" value="ECO:0007669"/>
    <property type="project" value="InterPro"/>
</dbReference>
<name>A0A6J7H5Y2_9ZZZZ</name>
<dbReference type="Pfam" id="PF13538">
    <property type="entry name" value="UvrD_C_2"/>
    <property type="match status" value="1"/>
</dbReference>
<accession>A0A6J7H5Y2</accession>
<evidence type="ECO:0000259" key="1">
    <source>
        <dbReference type="Pfam" id="PF13538"/>
    </source>
</evidence>
<dbReference type="Gene3D" id="3.40.50.300">
    <property type="entry name" value="P-loop containing nucleotide triphosphate hydrolases"/>
    <property type="match status" value="2"/>
</dbReference>